<dbReference type="EMBL" id="CP051685">
    <property type="protein sequence ID" value="QJE01794.1"/>
    <property type="molecule type" value="Genomic_DNA"/>
</dbReference>
<accession>A0A7Z2ZTW5</accession>
<evidence type="ECO:0000313" key="2">
    <source>
        <dbReference type="Proteomes" id="UP000502415"/>
    </source>
</evidence>
<name>A0A7Z2ZTW5_9BURK</name>
<keyword evidence="2" id="KW-1185">Reference proteome</keyword>
<sequence>MSAVFENRGVPVPGPEGALVASYRHVDDCLKEENLYALHDALCGLEPYKDAPEAEAALYEYVRAAHDKLLTALRLRYLDLVASSGPGNKEALQVLARLREVDPALAEDIQGGSEKTEVAREKLFREYFPDKAGKHDLSGYASEDSDDGEERTFRTYDCTPDANQVLQRVKKEQVDASRRTDKIGRDFDEACAPILDGLRACADALVETVTAHTALDERVGSAMASFDDTLETMLKGTGVTEDNRSDICKRAKAAFAPVAALADDIETCYSRGSNAVRDIEKMLASSAPDLTTVRNAVSRVDRLRDDLCKALAQRDAAYKFAAGFQQTLCSKEFSNERNKGAYLRGAVKDLEKMVAGEVRNSREKLSSGSLADWGVHCSGIKELVKRFDDEGAKVARLAAEVKEGQEIGIAQVYHEPAWTVQEEKDFLAARAAFANQDLKALKALKTRFFIAQYRGITYNTYRFTPIERRNSREKFETRLPTFSPSVFVEVGISAERYYDGQYDETVDARLLQYAEELRGVLLEKRKSGPVETSGYRYENAGEALQDLYTNNYDRCFALIGEYLRQQATARSGEEAPGKAKGDGDEWKLWDGLFNAANPMVSTGDMPRHALKYAYGMKAYGGHENEILNPNWDADGNTVWPYAGKVFAYLFTLEDYLKAAPLHVTSLNLNGRIKVALAIAEERETTFPAFIERDRVAAEHVAKYPSFPGSDAGDGYDPKIHLQKYGLVREDFLQFHAGVRTDDVQRSGAYRNIASWLVNYHEARLIELMRRMAKQRGGLLVYRDDLGNLSKGLMPIGNIHAVRTDAHTGKTVAPMVMRTGRTSEFKNAAWITKFLSSRTAPPALRTVLQFDAAVAVRGIECDVPSDGNCLFYALGGGAVRSGTRDRRHR</sequence>
<protein>
    <submittedName>
        <fullName evidence="1">Uncharacterized protein</fullName>
    </submittedName>
</protein>
<proteinExistence type="predicted"/>
<evidence type="ECO:0000313" key="1">
    <source>
        <dbReference type="EMBL" id="QJE01794.1"/>
    </source>
</evidence>
<organism evidence="1 2">
    <name type="scientific">Massilia forsythiae</name>
    <dbReference type="NCBI Taxonomy" id="2728020"/>
    <lineage>
        <taxon>Bacteria</taxon>
        <taxon>Pseudomonadati</taxon>
        <taxon>Pseudomonadota</taxon>
        <taxon>Betaproteobacteria</taxon>
        <taxon>Burkholderiales</taxon>
        <taxon>Oxalobacteraceae</taxon>
        <taxon>Telluria group</taxon>
        <taxon>Massilia</taxon>
    </lineage>
</organism>
<gene>
    <name evidence="1" type="ORF">HH212_18625</name>
</gene>
<dbReference type="AlphaFoldDB" id="A0A7Z2ZTW5"/>
<dbReference type="RefSeq" id="WP_170203852.1">
    <property type="nucleotide sequence ID" value="NZ_CP051685.1"/>
</dbReference>
<dbReference type="Proteomes" id="UP000502415">
    <property type="component" value="Chromosome"/>
</dbReference>
<dbReference type="KEGG" id="mfy:HH212_18625"/>
<reference evidence="1 2" key="1">
    <citation type="submission" date="2020-04" db="EMBL/GenBank/DDBJ databases">
        <title>Genome sequencing of novel species.</title>
        <authorList>
            <person name="Heo J."/>
            <person name="Kim S.-J."/>
            <person name="Kim J.-S."/>
            <person name="Hong S.-B."/>
            <person name="Kwon S.-W."/>
        </authorList>
    </citation>
    <scope>NUCLEOTIDE SEQUENCE [LARGE SCALE GENOMIC DNA]</scope>
    <source>
        <strain evidence="1 2">GN2-R2</strain>
    </source>
</reference>